<keyword evidence="2" id="KW-1185">Reference proteome</keyword>
<dbReference type="Proteomes" id="UP001335648">
    <property type="component" value="Unassembled WGS sequence"/>
</dbReference>
<dbReference type="EMBL" id="JAULUE010002048">
    <property type="protein sequence ID" value="KAK5909347.1"/>
    <property type="molecule type" value="Genomic_DNA"/>
</dbReference>
<sequence>MVRNSKEQMTARNIGLTRDHHMVPLGNPCGIGKLLTAETDVERAMKVRALFAMKELVAGITTEVQNTSLFDLVNITTHQLVLLAGMSGGHGGEGLKPFLPLLFQQKQTL</sequence>
<name>A0AAN8CSP1_9TELE</name>
<organism evidence="1 2">
    <name type="scientific">Champsocephalus esox</name>
    <name type="common">pike icefish</name>
    <dbReference type="NCBI Taxonomy" id="159716"/>
    <lineage>
        <taxon>Eukaryota</taxon>
        <taxon>Metazoa</taxon>
        <taxon>Chordata</taxon>
        <taxon>Craniata</taxon>
        <taxon>Vertebrata</taxon>
        <taxon>Euteleostomi</taxon>
        <taxon>Actinopterygii</taxon>
        <taxon>Neopterygii</taxon>
        <taxon>Teleostei</taxon>
        <taxon>Neoteleostei</taxon>
        <taxon>Acanthomorphata</taxon>
        <taxon>Eupercaria</taxon>
        <taxon>Perciformes</taxon>
        <taxon>Notothenioidei</taxon>
        <taxon>Channichthyidae</taxon>
        <taxon>Champsocephalus</taxon>
    </lineage>
</organism>
<evidence type="ECO:0000313" key="1">
    <source>
        <dbReference type="EMBL" id="KAK5909347.1"/>
    </source>
</evidence>
<proteinExistence type="predicted"/>
<reference evidence="1 2" key="1">
    <citation type="journal article" date="2023" name="Mol. Biol. Evol.">
        <title>Genomics of Secondarily Temperate Adaptation in the Only Non-Antarctic Icefish.</title>
        <authorList>
            <person name="Rivera-Colon A.G."/>
            <person name="Rayamajhi N."/>
            <person name="Minhas B.F."/>
            <person name="Madrigal G."/>
            <person name="Bilyk K.T."/>
            <person name="Yoon V."/>
            <person name="Hune M."/>
            <person name="Gregory S."/>
            <person name="Cheng C.H.C."/>
            <person name="Catchen J.M."/>
        </authorList>
    </citation>
    <scope>NUCLEOTIDE SEQUENCE [LARGE SCALE GENOMIC DNA]</scope>
    <source>
        <strain evidence="1">JC2023a</strain>
    </source>
</reference>
<gene>
    <name evidence="1" type="ORF">CesoFtcFv8_003285</name>
</gene>
<comment type="caution">
    <text evidence="1">The sequence shown here is derived from an EMBL/GenBank/DDBJ whole genome shotgun (WGS) entry which is preliminary data.</text>
</comment>
<dbReference type="AlphaFoldDB" id="A0AAN8CSP1"/>
<evidence type="ECO:0000313" key="2">
    <source>
        <dbReference type="Proteomes" id="UP001335648"/>
    </source>
</evidence>
<protein>
    <submittedName>
        <fullName evidence="1">Uncharacterized protein</fullName>
    </submittedName>
</protein>
<accession>A0AAN8CSP1</accession>